<dbReference type="EMBL" id="RKST01000011">
    <property type="protein sequence ID" value="RUM97455.1"/>
    <property type="molecule type" value="Genomic_DNA"/>
</dbReference>
<accession>A0A432V5N0</accession>
<evidence type="ECO:0000313" key="8">
    <source>
        <dbReference type="Proteomes" id="UP000281647"/>
    </source>
</evidence>
<dbReference type="InterPro" id="IPR036188">
    <property type="entry name" value="FAD/NAD-bd_sf"/>
</dbReference>
<dbReference type="InterPro" id="IPR041854">
    <property type="entry name" value="BFD-like_2Fe2S-bd_dom_sf"/>
</dbReference>
<dbReference type="RefSeq" id="WP_128627047.1">
    <property type="nucleotide sequence ID" value="NZ_RKST01000011.1"/>
</dbReference>
<dbReference type="InterPro" id="IPR006277">
    <property type="entry name" value="Sarcosine_oxidase_asu"/>
</dbReference>
<evidence type="ECO:0000259" key="4">
    <source>
        <dbReference type="Pfam" id="PF07992"/>
    </source>
</evidence>
<dbReference type="PANTHER" id="PTHR43757">
    <property type="entry name" value="AMINOMETHYLTRANSFERASE"/>
    <property type="match status" value="1"/>
</dbReference>
<dbReference type="Gene3D" id="3.10.20.440">
    <property type="entry name" value="2Fe-2S iron-sulphur cluster binding domain, sarcosine oxidase, alpha subunit, N-terminal domain"/>
    <property type="match status" value="1"/>
</dbReference>
<dbReference type="Gene3D" id="1.10.10.1100">
    <property type="entry name" value="BFD-like [2Fe-2S]-binding domain"/>
    <property type="match status" value="1"/>
</dbReference>
<gene>
    <name evidence="7" type="ORF">EET67_12405</name>
</gene>
<dbReference type="SUPFAM" id="SSF103025">
    <property type="entry name" value="Folate-binding domain"/>
    <property type="match status" value="1"/>
</dbReference>
<sequence>MMQSFRIPGAGRLTPAKTMRFTFDGQSFTGVAGDTLASALLANGVHLVGRSFKYHRPRGILSVGAEEPNALVDIERDAARKTPNVRATVQELYDGLAATSQNRWPSLSFDAGAVNDLASPLFSAGFYYKTFMWPKAAWKSFYEPKIRAAAGLGVAPDQPDPDHYSARFAHCEVLVLGGGAAGIAAALAAAETGVRVILCDEQAEFGGALRFEAGAKIDGADGWAWAQTAIAKLSAMDNVRLLPRTTAFGYYAQNFVGLAERLTDHLASPDANAPRERLWQIRAKRVILAAGAIERHMVFADNDRPGVMLASAARAYLNHYGVAIGRNVGVYTANDSAYAAAIDLKKAGVDIAAIVDLRDNPSGPLVEEARALGIEINHGRAVIRTGGRLRISSMSVQPKNGGGERKIAVDALLMSAGWTPSVHLFSQSRGKVAFDEETKRFLPGIYAQDCISVGACNGTDGLAASVEEAYAAGAKAAKDAGGKAAKAAKPKVEASENWSRGMLGAAPGAGPDKIVKAFVDFQNDVTAKDIRLAVHEGMRSIEHVKRFTTNGMATDQGKTSNMHGLAIAADTLDKNIPEVGLTTFRAPYTPVTFGAIVGHARGALFDPTRKTAMHGWAEAHGAVFEDVGQWKRTWYFPKPGEDMHAAVNRECRTVRQSAGLFDASTLGKIEVVGPDAATFMELLYTNPWQKLDAGRCRYGVMLREDGFIYDDGVVGRLAPDRFHVTTTTGGAARVMNHMEDYLQTEFPHLNVWLTSISEQWAVIAVQGPKSRDIIAPLVKGIDLSDEAMPHMSVREGRICGVPTRLFRMSFTGDRGFEVNVPADYGQAVWEALWTEGQKHGACAYGTEAMHVLRAEKGYIIVGQDTDGTVTPADAGLDWAIGKKKTDFVGIRGLTRPDLVAAGRKQLVGLRTNDPKIVLDEGAQIVADPKQAIPMKMIGHVTSSYWSENCGRSIALGLLTDGRARMGETLHVPMPDRTIEVEVTGPVFFDEKGERLNG</sequence>
<dbReference type="AlphaFoldDB" id="A0A432V5N0"/>
<dbReference type="SUPFAM" id="SSF51905">
    <property type="entry name" value="FAD/NAD(P)-binding domain"/>
    <property type="match status" value="1"/>
</dbReference>
<dbReference type="PRINTS" id="PR00368">
    <property type="entry name" value="FADPNR"/>
</dbReference>
<dbReference type="Proteomes" id="UP000281647">
    <property type="component" value="Unassembled WGS sequence"/>
</dbReference>
<dbReference type="NCBIfam" id="TIGR01372">
    <property type="entry name" value="soxA"/>
    <property type="match status" value="1"/>
</dbReference>
<dbReference type="PIRSF" id="PIRSF037980">
    <property type="entry name" value="SoxA"/>
    <property type="match status" value="1"/>
</dbReference>
<dbReference type="Gene3D" id="3.30.1360.120">
    <property type="entry name" value="Probable tRNA modification gtpase trme, domain 1"/>
    <property type="match status" value="1"/>
</dbReference>
<protein>
    <submittedName>
        <fullName evidence="7">Sarcosine oxidase subunit alpha</fullName>
    </submittedName>
</protein>
<dbReference type="Pfam" id="PF13510">
    <property type="entry name" value="Fer2_4"/>
    <property type="match status" value="1"/>
</dbReference>
<comment type="caution">
    <text evidence="7">The sequence shown here is derived from an EMBL/GenBank/DDBJ whole genome shotgun (WGS) entry which is preliminary data.</text>
</comment>
<feature type="domain" description="FAD/NAD(P)-binding" evidence="4">
    <location>
        <begin position="172"/>
        <end position="451"/>
    </location>
</feature>
<feature type="domain" description="SoxA A3" evidence="6">
    <location>
        <begin position="516"/>
        <end position="596"/>
    </location>
</feature>
<dbReference type="InterPro" id="IPR006222">
    <property type="entry name" value="GCVT_N"/>
</dbReference>
<evidence type="ECO:0000313" key="7">
    <source>
        <dbReference type="EMBL" id="RUM97455.1"/>
    </source>
</evidence>
<evidence type="ECO:0000259" key="3">
    <source>
        <dbReference type="Pfam" id="PF01571"/>
    </source>
</evidence>
<dbReference type="Pfam" id="PF08669">
    <property type="entry name" value="GCV_T_C"/>
    <property type="match status" value="1"/>
</dbReference>
<organism evidence="7 8">
    <name type="scientific">Borborobacter arsenicus</name>
    <dbReference type="NCBI Taxonomy" id="1851146"/>
    <lineage>
        <taxon>Bacteria</taxon>
        <taxon>Pseudomonadati</taxon>
        <taxon>Pseudomonadota</taxon>
        <taxon>Alphaproteobacteria</taxon>
        <taxon>Hyphomicrobiales</taxon>
        <taxon>Phyllobacteriaceae</taxon>
        <taxon>Borborobacter</taxon>
    </lineage>
</organism>
<dbReference type="InterPro" id="IPR023753">
    <property type="entry name" value="FAD/NAD-binding_dom"/>
</dbReference>
<name>A0A432V5N0_9HYPH</name>
<evidence type="ECO:0000259" key="5">
    <source>
        <dbReference type="Pfam" id="PF08669"/>
    </source>
</evidence>
<dbReference type="GO" id="GO:0008115">
    <property type="term" value="F:sarcosine oxidase activity"/>
    <property type="evidence" value="ECO:0007669"/>
    <property type="project" value="InterPro"/>
</dbReference>
<keyword evidence="2" id="KW-0560">Oxidoreductase</keyword>
<dbReference type="InterPro" id="IPR028896">
    <property type="entry name" value="GcvT/YgfZ/DmdA"/>
</dbReference>
<dbReference type="InterPro" id="IPR013977">
    <property type="entry name" value="GcvT_C"/>
</dbReference>
<dbReference type="PANTHER" id="PTHR43757:SF2">
    <property type="entry name" value="AMINOMETHYLTRANSFERASE, MITOCHONDRIAL"/>
    <property type="match status" value="1"/>
</dbReference>
<dbReference type="Gene3D" id="3.50.50.60">
    <property type="entry name" value="FAD/NAD(P)-binding domain"/>
    <property type="match status" value="1"/>
</dbReference>
<feature type="domain" description="GCVT N-terminal" evidence="3">
    <location>
        <begin position="613"/>
        <end position="884"/>
    </location>
</feature>
<dbReference type="Pfam" id="PF07992">
    <property type="entry name" value="Pyr_redox_2"/>
    <property type="match status" value="1"/>
</dbReference>
<comment type="similarity">
    <text evidence="1">Belongs to the GcvT family.</text>
</comment>
<feature type="domain" description="Aminomethyltransferase C-terminal" evidence="5">
    <location>
        <begin position="904"/>
        <end position="989"/>
    </location>
</feature>
<dbReference type="InterPro" id="IPR042204">
    <property type="entry name" value="2Fe-2S-bd_N"/>
</dbReference>
<dbReference type="InterPro" id="IPR029043">
    <property type="entry name" value="GcvT/YgfZ_C"/>
</dbReference>
<dbReference type="SUPFAM" id="SSF101790">
    <property type="entry name" value="Aminomethyltransferase beta-barrel domain"/>
    <property type="match status" value="1"/>
</dbReference>
<reference evidence="7 8" key="1">
    <citation type="submission" date="2018-11" db="EMBL/GenBank/DDBJ databases">
        <title>Pseudaminobacter arsenicus sp. nov., an arsenic-resistant bacterium isolated from arsenic-rich aquifers.</title>
        <authorList>
            <person name="Mu Y."/>
        </authorList>
    </citation>
    <scope>NUCLEOTIDE SEQUENCE [LARGE SCALE GENOMIC DNA]</scope>
    <source>
        <strain evidence="7 8">CB3</strain>
    </source>
</reference>
<dbReference type="OrthoDB" id="5287468at2"/>
<dbReference type="InterPro" id="IPR041117">
    <property type="entry name" value="SoxA_A3"/>
</dbReference>
<dbReference type="PRINTS" id="PR00411">
    <property type="entry name" value="PNDRDTASEI"/>
</dbReference>
<dbReference type="Pfam" id="PF01571">
    <property type="entry name" value="GCV_T"/>
    <property type="match status" value="1"/>
</dbReference>
<dbReference type="GO" id="GO:0046653">
    <property type="term" value="P:tetrahydrofolate metabolic process"/>
    <property type="evidence" value="ECO:0007669"/>
    <property type="project" value="InterPro"/>
</dbReference>
<proteinExistence type="inferred from homology"/>
<evidence type="ECO:0000256" key="1">
    <source>
        <dbReference type="ARBA" id="ARBA00008609"/>
    </source>
</evidence>
<evidence type="ECO:0000259" key="6">
    <source>
        <dbReference type="Pfam" id="PF17806"/>
    </source>
</evidence>
<dbReference type="Pfam" id="PF17806">
    <property type="entry name" value="SO_alpha_A3"/>
    <property type="match status" value="1"/>
</dbReference>
<evidence type="ECO:0000256" key="2">
    <source>
        <dbReference type="ARBA" id="ARBA00023002"/>
    </source>
</evidence>
<keyword evidence="8" id="KW-1185">Reference proteome</keyword>
<dbReference type="InterPro" id="IPR027266">
    <property type="entry name" value="TrmE/GcvT-like"/>
</dbReference>